<organism evidence="6 7">
    <name type="scientific">Tectimicrobiota bacterium</name>
    <dbReference type="NCBI Taxonomy" id="2528274"/>
    <lineage>
        <taxon>Bacteria</taxon>
        <taxon>Pseudomonadati</taxon>
        <taxon>Nitrospinota/Tectimicrobiota group</taxon>
        <taxon>Candidatus Tectimicrobiota</taxon>
    </lineage>
</organism>
<evidence type="ECO:0000259" key="4">
    <source>
        <dbReference type="Pfam" id="PF02678"/>
    </source>
</evidence>
<keyword evidence="2" id="KW-0479">Metal-binding</keyword>
<dbReference type="Pfam" id="PF02678">
    <property type="entry name" value="Pirin"/>
    <property type="match status" value="1"/>
</dbReference>
<sequence>MIEIVRAHEHYHFQNDWLSSFWHFSFDEFYDPNKVAFGALRVFNDDTVQPNRGFGTHSHREMEIVTYVISGRVAHRDSTGSQFLIQPGEAQRMSAGTGISHSEMNPDPDEPVHFLQIWIIPAEKGIEPSYEQKGFPRDQRQGVLLPIVSGQGIPGGLRIHQDTTFYVSCLNSGDSVTHHLASAARKSYLFVIEGKIQLNGEVLQARDVARLTAHDDLQIKASESSELILLDLP</sequence>
<feature type="binding site" evidence="2">
    <location>
        <position position="57"/>
    </location>
    <ligand>
        <name>Fe cation</name>
        <dbReference type="ChEBI" id="CHEBI:24875"/>
    </ligand>
</feature>
<name>A0A932M1E5_UNCTE</name>
<dbReference type="InterPro" id="IPR041602">
    <property type="entry name" value="Quercetinase_C"/>
</dbReference>
<feature type="binding site" evidence="2">
    <location>
        <position position="59"/>
    </location>
    <ligand>
        <name>Fe cation</name>
        <dbReference type="ChEBI" id="CHEBI:24875"/>
    </ligand>
</feature>
<evidence type="ECO:0000313" key="6">
    <source>
        <dbReference type="EMBL" id="MBI3014756.1"/>
    </source>
</evidence>
<feature type="domain" description="Pirin N-terminal" evidence="4">
    <location>
        <begin position="13"/>
        <end position="119"/>
    </location>
</feature>
<gene>
    <name evidence="6" type="ORF">HYY65_06805</name>
</gene>
<comment type="caution">
    <text evidence="6">The sequence shown here is derived from an EMBL/GenBank/DDBJ whole genome shotgun (WGS) entry which is preliminary data.</text>
</comment>
<comment type="similarity">
    <text evidence="1 3">Belongs to the pirin family.</text>
</comment>
<evidence type="ECO:0000256" key="1">
    <source>
        <dbReference type="ARBA" id="ARBA00008416"/>
    </source>
</evidence>
<feature type="binding site" evidence="2">
    <location>
        <position position="103"/>
    </location>
    <ligand>
        <name>Fe cation</name>
        <dbReference type="ChEBI" id="CHEBI:24875"/>
    </ligand>
</feature>
<dbReference type="PIRSF" id="PIRSF006232">
    <property type="entry name" value="Pirin"/>
    <property type="match status" value="1"/>
</dbReference>
<dbReference type="CDD" id="cd02910">
    <property type="entry name" value="cupin_Yhhw_N"/>
    <property type="match status" value="1"/>
</dbReference>
<feature type="binding site" evidence="2">
    <location>
        <position position="101"/>
    </location>
    <ligand>
        <name>Fe cation</name>
        <dbReference type="ChEBI" id="CHEBI:24875"/>
    </ligand>
</feature>
<proteinExistence type="inferred from homology"/>
<comment type="cofactor">
    <cofactor evidence="2">
        <name>Fe cation</name>
        <dbReference type="ChEBI" id="CHEBI:24875"/>
    </cofactor>
    <text evidence="2">Binds 1 Fe cation per subunit.</text>
</comment>
<reference evidence="6" key="1">
    <citation type="submission" date="2020-07" db="EMBL/GenBank/DDBJ databases">
        <title>Huge and variable diversity of episymbiotic CPR bacteria and DPANN archaea in groundwater ecosystems.</title>
        <authorList>
            <person name="He C.Y."/>
            <person name="Keren R."/>
            <person name="Whittaker M."/>
            <person name="Farag I.F."/>
            <person name="Doudna J."/>
            <person name="Cate J.H.D."/>
            <person name="Banfield J.F."/>
        </authorList>
    </citation>
    <scope>NUCLEOTIDE SEQUENCE</scope>
    <source>
        <strain evidence="6">NC_groundwater_717_Ag_S-0.2um_59_8</strain>
    </source>
</reference>
<dbReference type="SUPFAM" id="SSF51182">
    <property type="entry name" value="RmlC-like cupins"/>
    <property type="match status" value="1"/>
</dbReference>
<feature type="domain" description="Quercetin 2,3-dioxygenase C-terminal cupin" evidence="5">
    <location>
        <begin position="147"/>
        <end position="232"/>
    </location>
</feature>
<protein>
    <submittedName>
        <fullName evidence="6">Pirin family protein</fullName>
    </submittedName>
</protein>
<dbReference type="PANTHER" id="PTHR43212">
    <property type="entry name" value="QUERCETIN 2,3-DIOXYGENASE"/>
    <property type="match status" value="1"/>
</dbReference>
<dbReference type="InterPro" id="IPR011051">
    <property type="entry name" value="RmlC_Cupin_sf"/>
</dbReference>
<evidence type="ECO:0000259" key="5">
    <source>
        <dbReference type="Pfam" id="PF17954"/>
    </source>
</evidence>
<dbReference type="PANTHER" id="PTHR43212:SF3">
    <property type="entry name" value="QUERCETIN 2,3-DIOXYGENASE"/>
    <property type="match status" value="1"/>
</dbReference>
<dbReference type="EMBL" id="JACPSX010000124">
    <property type="protein sequence ID" value="MBI3014756.1"/>
    <property type="molecule type" value="Genomic_DNA"/>
</dbReference>
<dbReference type="AlphaFoldDB" id="A0A932M1E5"/>
<dbReference type="InterPro" id="IPR012093">
    <property type="entry name" value="Pirin"/>
</dbReference>
<evidence type="ECO:0000256" key="3">
    <source>
        <dbReference type="RuleBase" id="RU003457"/>
    </source>
</evidence>
<dbReference type="Proteomes" id="UP000741360">
    <property type="component" value="Unassembled WGS sequence"/>
</dbReference>
<dbReference type="Pfam" id="PF17954">
    <property type="entry name" value="Pirin_C_2"/>
    <property type="match status" value="1"/>
</dbReference>
<keyword evidence="2" id="KW-0408">Iron</keyword>
<dbReference type="Gene3D" id="2.60.120.10">
    <property type="entry name" value="Jelly Rolls"/>
    <property type="match status" value="2"/>
</dbReference>
<dbReference type="InterPro" id="IPR014710">
    <property type="entry name" value="RmlC-like_jellyroll"/>
</dbReference>
<evidence type="ECO:0000313" key="7">
    <source>
        <dbReference type="Proteomes" id="UP000741360"/>
    </source>
</evidence>
<dbReference type="GO" id="GO:0046872">
    <property type="term" value="F:metal ion binding"/>
    <property type="evidence" value="ECO:0007669"/>
    <property type="project" value="UniProtKB-KW"/>
</dbReference>
<evidence type="ECO:0000256" key="2">
    <source>
        <dbReference type="PIRSR" id="PIRSR006232-1"/>
    </source>
</evidence>
<accession>A0A932M1E5</accession>
<dbReference type="InterPro" id="IPR003829">
    <property type="entry name" value="Pirin_N_dom"/>
</dbReference>